<dbReference type="InterPro" id="IPR037053">
    <property type="entry name" value="Phage_tail_collar_dom_sf"/>
</dbReference>
<evidence type="ECO:0000259" key="2">
    <source>
        <dbReference type="Pfam" id="PF07484"/>
    </source>
</evidence>
<dbReference type="Gene3D" id="3.90.1340.10">
    <property type="entry name" value="Phage tail collar domain"/>
    <property type="match status" value="1"/>
</dbReference>
<proteinExistence type="predicted"/>
<feature type="domain" description="Phage tail collar" evidence="2">
    <location>
        <begin position="235"/>
        <end position="291"/>
    </location>
</feature>
<dbReference type="PANTHER" id="PTHR35191">
    <property type="entry name" value="PROPHAGE SIDE TAIL FIBER PROTEIN HOMOLOG STFQ-RELATED"/>
    <property type="match status" value="1"/>
</dbReference>
<reference evidence="4 5" key="1">
    <citation type="submission" date="2019-08" db="EMBL/GenBank/DDBJ databases">
        <title>Bioinformatics analysis of the strain L3 and L5.</title>
        <authorList>
            <person name="Li X."/>
        </authorList>
    </citation>
    <scope>NUCLEOTIDE SEQUENCE [LARGE SCALE GENOMIC DNA]</scope>
    <source>
        <strain evidence="4 5">L5</strain>
    </source>
</reference>
<feature type="compositionally biased region" description="Basic and acidic residues" evidence="1">
    <location>
        <begin position="374"/>
        <end position="383"/>
    </location>
</feature>
<dbReference type="SUPFAM" id="SSF88874">
    <property type="entry name" value="Receptor-binding domain of short tail fibre protein gp12"/>
    <property type="match status" value="1"/>
</dbReference>
<protein>
    <recommendedName>
        <fullName evidence="6">Phage tail collar domain-containing protein</fullName>
    </recommendedName>
</protein>
<dbReference type="Pfam" id="PF07484">
    <property type="entry name" value="Collar"/>
    <property type="match status" value="1"/>
</dbReference>
<evidence type="ECO:0000313" key="5">
    <source>
        <dbReference type="Proteomes" id="UP000486760"/>
    </source>
</evidence>
<dbReference type="Pfam" id="PF12571">
    <property type="entry name" value="Phage_tail_fib"/>
    <property type="match status" value="1"/>
</dbReference>
<dbReference type="InterPro" id="IPR051934">
    <property type="entry name" value="Phage_Tail_Fiber_Structural"/>
</dbReference>
<comment type="caution">
    <text evidence="4">The sequence shown here is derived from an EMBL/GenBank/DDBJ whole genome shotgun (WGS) entry which is preliminary data.</text>
</comment>
<evidence type="ECO:0000313" key="4">
    <source>
        <dbReference type="EMBL" id="KAA0011189.1"/>
    </source>
</evidence>
<organism evidence="4 5">
    <name type="scientific">Billgrantia pellis</name>
    <dbReference type="NCBI Taxonomy" id="2606936"/>
    <lineage>
        <taxon>Bacteria</taxon>
        <taxon>Pseudomonadati</taxon>
        <taxon>Pseudomonadota</taxon>
        <taxon>Gammaproteobacteria</taxon>
        <taxon>Oceanospirillales</taxon>
        <taxon>Halomonadaceae</taxon>
        <taxon>Billgrantia</taxon>
    </lineage>
</organism>
<dbReference type="Proteomes" id="UP000486760">
    <property type="component" value="Unassembled WGS sequence"/>
</dbReference>
<feature type="domain" description="Phage tail fibre protein N-terminal" evidence="3">
    <location>
        <begin position="7"/>
        <end position="153"/>
    </location>
</feature>
<evidence type="ECO:0000256" key="1">
    <source>
        <dbReference type="SAM" id="MobiDB-lite"/>
    </source>
</evidence>
<sequence>MIDQNSTFGGFLTDVGEAKQANANALQIPWKLTHMLLGDANGTDPVPQPGQTKLVNQVYRAAINQLFVDPANPAILIAELVLPPNVGGWWIRELGLEDEDGDFVAVANCPPSYKPLLAQGSGRNQVVRMHLIVSNTANVELKIDPSVVLATRKYVDDGDKALKAAIEQAIADGRYQFAAYDSERTYTTGEVVRGSNDQFYEFYDRDQVGQVQGVDPTNIANRPHVWMEWHGERPGSVIEWRSETLPEGYIENDGAAISRKDYRRIFSALGTVHGAGDGATTFNLPDDRGEFKRGWDHGRGIDPDRSLASLQFHAIQYHNHGLPTGQGITGPGFWGINDGYWSEYPNMNVGVNNGSETYNAVTDRQGQNQKNGAHKGDFSSETRPRNNAVIYLTKI</sequence>
<dbReference type="AlphaFoldDB" id="A0A7V7FY63"/>
<accession>A0A7V7FY63</accession>
<dbReference type="InterPro" id="IPR011083">
    <property type="entry name" value="Phage_tail_collar_dom"/>
</dbReference>
<dbReference type="InterPro" id="IPR022225">
    <property type="entry name" value="Phage_tail_fibre_N"/>
</dbReference>
<feature type="region of interest" description="Disordered" evidence="1">
    <location>
        <begin position="364"/>
        <end position="383"/>
    </location>
</feature>
<dbReference type="PANTHER" id="PTHR35191:SF1">
    <property type="entry name" value="PROPHAGE SIDE TAIL FIBER PROTEIN HOMOLOG STFQ-RELATED"/>
    <property type="match status" value="1"/>
</dbReference>
<dbReference type="RefSeq" id="WP_149328932.1">
    <property type="nucleotide sequence ID" value="NZ_VTPY01000005.1"/>
</dbReference>
<dbReference type="EMBL" id="VTPY01000005">
    <property type="protein sequence ID" value="KAA0011189.1"/>
    <property type="molecule type" value="Genomic_DNA"/>
</dbReference>
<keyword evidence="5" id="KW-1185">Reference proteome</keyword>
<name>A0A7V7FY63_9GAMM</name>
<gene>
    <name evidence="4" type="ORF">F0A17_13775</name>
</gene>
<evidence type="ECO:0000259" key="3">
    <source>
        <dbReference type="Pfam" id="PF12571"/>
    </source>
</evidence>
<evidence type="ECO:0008006" key="6">
    <source>
        <dbReference type="Google" id="ProtNLM"/>
    </source>
</evidence>